<dbReference type="OrthoDB" id="7428207at2"/>
<dbReference type="Pfam" id="PF08308">
    <property type="entry name" value="PEGA"/>
    <property type="match status" value="1"/>
</dbReference>
<evidence type="ECO:0000313" key="4">
    <source>
        <dbReference type="Proteomes" id="UP000249842"/>
    </source>
</evidence>
<keyword evidence="3" id="KW-0396">Initiation factor</keyword>
<protein>
    <submittedName>
        <fullName evidence="3">Translation initiation factor 2</fullName>
    </submittedName>
</protein>
<evidence type="ECO:0000259" key="2">
    <source>
        <dbReference type="Pfam" id="PF08308"/>
    </source>
</evidence>
<feature type="chain" id="PRO_5016422622" evidence="1">
    <location>
        <begin position="19"/>
        <end position="133"/>
    </location>
</feature>
<comment type="caution">
    <text evidence="3">The sequence shown here is derived from an EMBL/GenBank/DDBJ whole genome shotgun (WGS) entry which is preliminary data.</text>
</comment>
<organism evidence="3 4">
    <name type="scientific">Phenylobacterium hankyongense</name>
    <dbReference type="NCBI Taxonomy" id="1813876"/>
    <lineage>
        <taxon>Bacteria</taxon>
        <taxon>Pseudomonadati</taxon>
        <taxon>Pseudomonadota</taxon>
        <taxon>Alphaproteobacteria</taxon>
        <taxon>Caulobacterales</taxon>
        <taxon>Caulobacteraceae</taxon>
        <taxon>Phenylobacterium</taxon>
    </lineage>
</organism>
<accession>A0A328B743</accession>
<keyword evidence="3" id="KW-0648">Protein biosynthesis</keyword>
<evidence type="ECO:0000313" key="3">
    <source>
        <dbReference type="EMBL" id="RAK61736.1"/>
    </source>
</evidence>
<sequence>MARAVLCGAVLASTAACATVTRGSNDTWTVQTEPSGAAVRTTNQFACDSTPCTFKMQRKAEFDVTITKPGYKTWQGHVTHHVAGAGGAGMAGNVILGGIIGAGVDVATGAMYDLVPNPLSVKLETEGKANGAP</sequence>
<dbReference type="GO" id="GO:0003743">
    <property type="term" value="F:translation initiation factor activity"/>
    <property type="evidence" value="ECO:0007669"/>
    <property type="project" value="UniProtKB-KW"/>
</dbReference>
<dbReference type="InterPro" id="IPR013229">
    <property type="entry name" value="PEGA"/>
</dbReference>
<dbReference type="AlphaFoldDB" id="A0A328B743"/>
<keyword evidence="1" id="KW-0732">Signal</keyword>
<feature type="signal peptide" evidence="1">
    <location>
        <begin position="1"/>
        <end position="18"/>
    </location>
</feature>
<evidence type="ECO:0000256" key="1">
    <source>
        <dbReference type="SAM" id="SignalP"/>
    </source>
</evidence>
<gene>
    <name evidence="3" type="ORF">DJ021_07875</name>
</gene>
<dbReference type="PROSITE" id="PS51257">
    <property type="entry name" value="PROKAR_LIPOPROTEIN"/>
    <property type="match status" value="1"/>
</dbReference>
<keyword evidence="4" id="KW-1185">Reference proteome</keyword>
<name>A0A328B743_9CAUL</name>
<proteinExistence type="predicted"/>
<reference evidence="4" key="1">
    <citation type="submission" date="2018-05" db="EMBL/GenBank/DDBJ databases">
        <authorList>
            <person name="Li X."/>
        </authorList>
    </citation>
    <scope>NUCLEOTIDE SEQUENCE [LARGE SCALE GENOMIC DNA]</scope>
    <source>
        <strain evidence="4">HKS-05</strain>
    </source>
</reference>
<feature type="domain" description="PEGA" evidence="2">
    <location>
        <begin position="29"/>
        <end position="79"/>
    </location>
</feature>
<dbReference type="Proteomes" id="UP000249842">
    <property type="component" value="Unassembled WGS sequence"/>
</dbReference>
<dbReference type="EMBL" id="QFYP01000001">
    <property type="protein sequence ID" value="RAK61736.1"/>
    <property type="molecule type" value="Genomic_DNA"/>
</dbReference>